<comment type="caution">
    <text evidence="2">The sequence shown here is derived from an EMBL/GenBank/DDBJ whole genome shotgun (WGS) entry which is preliminary data.</text>
</comment>
<feature type="non-terminal residue" evidence="2">
    <location>
        <position position="237"/>
    </location>
</feature>
<evidence type="ECO:0000313" key="3">
    <source>
        <dbReference type="Proteomes" id="UP001271640"/>
    </source>
</evidence>
<dbReference type="RefSeq" id="WP_319927940.1">
    <property type="nucleotide sequence ID" value="NZ_VCDP01000217.1"/>
</dbReference>
<keyword evidence="3" id="KW-1185">Reference proteome</keyword>
<name>A0ABU4SRG8_9GAMM</name>
<dbReference type="Proteomes" id="UP001271640">
    <property type="component" value="Unassembled WGS sequence"/>
</dbReference>
<dbReference type="Pfam" id="PF00668">
    <property type="entry name" value="Condensation"/>
    <property type="match status" value="1"/>
</dbReference>
<evidence type="ECO:0000313" key="2">
    <source>
        <dbReference type="EMBL" id="MDX8001247.1"/>
    </source>
</evidence>
<feature type="non-terminal residue" evidence="2">
    <location>
        <position position="1"/>
    </location>
</feature>
<organism evidence="2 3">
    <name type="scientific">Xenorhabdus littoralis</name>
    <dbReference type="NCBI Taxonomy" id="2582835"/>
    <lineage>
        <taxon>Bacteria</taxon>
        <taxon>Pseudomonadati</taxon>
        <taxon>Pseudomonadota</taxon>
        <taxon>Gammaproteobacteria</taxon>
        <taxon>Enterobacterales</taxon>
        <taxon>Morganellaceae</taxon>
        <taxon>Xenorhabdus</taxon>
    </lineage>
</organism>
<proteinExistence type="predicted"/>
<sequence length="237" mass="25888">QLFARPVLIDLAQTLTDASVTDPAVIPVADRGVPLPLSFAQQRLWFLDQLDPAASLSYHIPAVLQLSGQLDPQALTAALNDLVARQASLRTHFPLVDGQPCQQVASADTGFALPCLDLRALSETARARRVAELTEYEVCAPFDLTQGPLIRGQLLQLADEDHVLLFTQHHIISDGWSIGIMVRELAALYQAALAGQTAALPSLPVQYADYAVWQRNELQGDRLTALRDFWCSQLQGA</sequence>
<dbReference type="InterPro" id="IPR001242">
    <property type="entry name" value="Condensation_dom"/>
</dbReference>
<dbReference type="InterPro" id="IPR023213">
    <property type="entry name" value="CAT-like_dom_sf"/>
</dbReference>
<dbReference type="EMBL" id="VCDP01000217">
    <property type="protein sequence ID" value="MDX8001247.1"/>
    <property type="molecule type" value="Genomic_DNA"/>
</dbReference>
<dbReference type="Gene3D" id="3.30.559.10">
    <property type="entry name" value="Chloramphenicol acetyltransferase-like domain"/>
    <property type="match status" value="1"/>
</dbReference>
<feature type="domain" description="Condensation" evidence="1">
    <location>
        <begin position="35"/>
        <end position="236"/>
    </location>
</feature>
<accession>A0ABU4SRG8</accession>
<dbReference type="PANTHER" id="PTHR45398">
    <property type="match status" value="1"/>
</dbReference>
<gene>
    <name evidence="2" type="ORF">FE394_19220</name>
</gene>
<dbReference type="PANTHER" id="PTHR45398:SF1">
    <property type="entry name" value="ENZYME, PUTATIVE (JCVI)-RELATED"/>
    <property type="match status" value="1"/>
</dbReference>
<protein>
    <recommendedName>
        <fullName evidence="1">Condensation domain-containing protein</fullName>
    </recommendedName>
</protein>
<evidence type="ECO:0000259" key="1">
    <source>
        <dbReference type="Pfam" id="PF00668"/>
    </source>
</evidence>
<reference evidence="3" key="1">
    <citation type="journal article" date="2024" name="Toxins">
        <title>Genome Sequence Analysis of Native Xenorhabdus Strains Isolated from Entomopathogenic Nematodes in Argentina.</title>
        <authorList>
            <person name="Palma L."/>
            <person name="Frizzo L."/>
            <person name="Kaiser S."/>
            <person name="Berry C."/>
            <person name="Caballero P."/>
            <person name="Bode H.B."/>
            <person name="Del Valle E.E."/>
        </authorList>
    </citation>
    <scope>NUCLEOTIDE SEQUENCE [LARGE SCALE GENOMIC DNA]</scope>
    <source>
        <strain evidence="3">Reich</strain>
    </source>
</reference>
<dbReference type="SUPFAM" id="SSF52777">
    <property type="entry name" value="CoA-dependent acyltransferases"/>
    <property type="match status" value="1"/>
</dbReference>
<dbReference type="Gene3D" id="3.30.559.30">
    <property type="entry name" value="Nonribosomal peptide synthetase, condensation domain"/>
    <property type="match status" value="1"/>
</dbReference>